<name>M7U0X8_EUTLA</name>
<feature type="compositionally biased region" description="Basic residues" evidence="1">
    <location>
        <begin position="89"/>
        <end position="111"/>
    </location>
</feature>
<accession>M7U0X8</accession>
<feature type="compositionally biased region" description="Polar residues" evidence="1">
    <location>
        <begin position="378"/>
        <end position="391"/>
    </location>
</feature>
<proteinExistence type="predicted"/>
<feature type="region of interest" description="Disordered" evidence="1">
    <location>
        <begin position="512"/>
        <end position="570"/>
    </location>
</feature>
<gene>
    <name evidence="2" type="ORF">UCREL1_379</name>
</gene>
<sequence>MTINIYRSASLAQGQGQGRASGGAENKSVLGRGISVRETLDRDKPTPSTPQDSRARADRYAENNSNNDGEWELQPKSRRKMSIKENKSQNHHKHVTPAWRSKAKHRRRQTRYGRPSLRGAGVGGSGARAPSPTSTYYDSLDIYGPLSTPSLYGKLASQGQGGDVVVGVGRGGPSSPPITPPLLSNDDDNSMNASLATIGGGCPMKNCGKPVLPSGLCRSCDEAFQMRMSMFGPLTGSSRAPSMMAMPPLPVTDPVEFNKMFGPMESLDVVNDSPADKVASKFNSNPKFSPRLLNTGFKLQPPPGRKVTAAATAAAAAAAKHDSMRSTGSDRSHVGFQMAVPRTPEPKQQEEQQELLLQRRYSSGGGYHDEDADADPGSATSVGSWESSYSYETHDSPPPSARLWDPADSPSFGRGRNNKQQSWESAESKGYSDIVDIVDIFRESRHDNDDDDDDHDDVHGNDDIYTEINNIIDEYLKDNELDEMGNERRKESVIASFSETVDEIDDAKKALVEEDSTPPQHGFPKRGKVVKKPRHTSGLKETTNVNVRSSNNHSRNGASEPEKHPQWDWI</sequence>
<dbReference type="Proteomes" id="UP000012174">
    <property type="component" value="Unassembled WGS sequence"/>
</dbReference>
<reference evidence="3" key="1">
    <citation type="journal article" date="2013" name="Genome Announc.">
        <title>Draft genome sequence of the grapevine dieback fungus Eutypa lata UCR-EL1.</title>
        <authorList>
            <person name="Blanco-Ulate B."/>
            <person name="Rolshausen P.E."/>
            <person name="Cantu D."/>
        </authorList>
    </citation>
    <scope>NUCLEOTIDE SEQUENCE [LARGE SCALE GENOMIC DNA]</scope>
    <source>
        <strain evidence="3">UCR-EL1</strain>
    </source>
</reference>
<feature type="compositionally biased region" description="Low complexity" evidence="1">
    <location>
        <begin position="544"/>
        <end position="556"/>
    </location>
</feature>
<evidence type="ECO:0000256" key="1">
    <source>
        <dbReference type="SAM" id="MobiDB-lite"/>
    </source>
</evidence>
<dbReference type="KEGG" id="ela:UCREL1_379"/>
<dbReference type="EMBL" id="KB705436">
    <property type="protein sequence ID" value="EMR72580.1"/>
    <property type="molecule type" value="Genomic_DNA"/>
</dbReference>
<feature type="region of interest" description="Disordered" evidence="1">
    <location>
        <begin position="290"/>
        <end position="313"/>
    </location>
</feature>
<evidence type="ECO:0000313" key="3">
    <source>
        <dbReference type="Proteomes" id="UP000012174"/>
    </source>
</evidence>
<feature type="region of interest" description="Disordered" evidence="1">
    <location>
        <begin position="1"/>
        <end position="132"/>
    </location>
</feature>
<keyword evidence="3" id="KW-1185">Reference proteome</keyword>
<feature type="compositionally biased region" description="Basic residues" evidence="1">
    <location>
        <begin position="523"/>
        <end position="537"/>
    </location>
</feature>
<dbReference type="HOGENOM" id="CLU_478195_0_0_1"/>
<feature type="compositionally biased region" description="Basic and acidic residues" evidence="1">
    <location>
        <begin position="560"/>
        <end position="570"/>
    </location>
</feature>
<dbReference type="OrthoDB" id="4736926at2759"/>
<evidence type="ECO:0000313" key="2">
    <source>
        <dbReference type="EMBL" id="EMR72580.1"/>
    </source>
</evidence>
<protein>
    <submittedName>
        <fullName evidence="2">Uncharacterized protein</fullName>
    </submittedName>
</protein>
<dbReference type="AlphaFoldDB" id="M7U0X8"/>
<organism evidence="2 3">
    <name type="scientific">Eutypa lata (strain UCR-EL1)</name>
    <name type="common">Grapevine dieback disease fungus</name>
    <name type="synonym">Eutypa armeniacae</name>
    <dbReference type="NCBI Taxonomy" id="1287681"/>
    <lineage>
        <taxon>Eukaryota</taxon>
        <taxon>Fungi</taxon>
        <taxon>Dikarya</taxon>
        <taxon>Ascomycota</taxon>
        <taxon>Pezizomycotina</taxon>
        <taxon>Sordariomycetes</taxon>
        <taxon>Xylariomycetidae</taxon>
        <taxon>Xylariales</taxon>
        <taxon>Diatrypaceae</taxon>
        <taxon>Eutypa</taxon>
    </lineage>
</organism>
<feature type="region of interest" description="Disordered" evidence="1">
    <location>
        <begin position="362"/>
        <end position="430"/>
    </location>
</feature>